<evidence type="ECO:0000313" key="4">
    <source>
        <dbReference type="EMBL" id="AWL28148.1"/>
    </source>
</evidence>
<dbReference type="Gene3D" id="3.30.70.270">
    <property type="match status" value="1"/>
</dbReference>
<dbReference type="PROSITE" id="PS50887">
    <property type="entry name" value="GGDEF"/>
    <property type="match status" value="1"/>
</dbReference>
<dbReference type="SUPFAM" id="SSF55073">
    <property type="entry name" value="Nucleotide cyclase"/>
    <property type="match status" value="1"/>
</dbReference>
<dbReference type="Pfam" id="PF17152">
    <property type="entry name" value="CHASE8"/>
    <property type="match status" value="1"/>
</dbReference>
<dbReference type="PANTHER" id="PTHR46663">
    <property type="entry name" value="DIGUANYLATE CYCLASE DGCT-RELATED"/>
    <property type="match status" value="1"/>
</dbReference>
<keyword evidence="5" id="KW-1185">Reference proteome</keyword>
<dbReference type="KEGG" id="adv:DJ533_05910"/>
<dbReference type="Pfam" id="PF00990">
    <property type="entry name" value="GGDEF"/>
    <property type="match status" value="1"/>
</dbReference>
<dbReference type="OrthoDB" id="9812260at2"/>
<feature type="transmembrane region" description="Helical" evidence="2">
    <location>
        <begin position="151"/>
        <end position="174"/>
    </location>
</feature>
<reference evidence="4" key="1">
    <citation type="submission" date="2019-08" db="EMBL/GenBank/DDBJ databases">
        <title>The complete genome of Acinetobacter defluvii strain WCHAD010030.</title>
        <authorList>
            <person name="Hu Y."/>
            <person name="Qin J."/>
            <person name="Feng Y."/>
            <person name="Zong Z."/>
        </authorList>
    </citation>
    <scope>NUCLEOTIDE SEQUENCE</scope>
    <source>
        <strain evidence="4">WCHA30</strain>
    </source>
</reference>
<proteinExistence type="predicted"/>
<protein>
    <submittedName>
        <fullName evidence="4">Diguanylate cyclase</fullName>
    </submittedName>
</protein>
<dbReference type="CDD" id="cd01949">
    <property type="entry name" value="GGDEF"/>
    <property type="match status" value="1"/>
</dbReference>
<comment type="cofactor">
    <cofactor evidence="1">
        <name>Mg(2+)</name>
        <dbReference type="ChEBI" id="CHEBI:18420"/>
    </cofactor>
</comment>
<dbReference type="AlphaFoldDB" id="A0A2S2FB77"/>
<dbReference type="InterPro" id="IPR033417">
    <property type="entry name" value="CHASE8"/>
</dbReference>
<dbReference type="GO" id="GO:0003824">
    <property type="term" value="F:catalytic activity"/>
    <property type="evidence" value="ECO:0007669"/>
    <property type="project" value="UniProtKB-ARBA"/>
</dbReference>
<evidence type="ECO:0000259" key="3">
    <source>
        <dbReference type="PROSITE" id="PS50887"/>
    </source>
</evidence>
<dbReference type="InterPro" id="IPR043128">
    <property type="entry name" value="Rev_trsase/Diguanyl_cyclase"/>
</dbReference>
<sequence>MIHKLYKSTSLQTLFRKSQFTIFAITFAICTFTFVTISVFTMESFAKQNLQLISRTISERIQPALVFQDKSALSQILHEYTQQHSVRLIEVYNVQNQKISESIKNVDHYSALQNLFDHIFLRDAIHVAVSHNGNYVGKIILYGSSNEIMMFIIKIFIGLGVGMLFMTLALWWSINLTYRHIMQSMMPIVQIAQLVSTQSAYNLRFPNNDIQEFNHLNSVFNQLLEEIQSWHTHLQNENQQLSYQVQHDHLTGLPNRNYFYQVLVNSFNSTSEKQQIALLFIDTNNFKTINDQYGHQAGDAVLKEMAHRLQKNIRQDDFVARLSGDEFAIILNSIQHIEHLISIAENLVKSSEEPLLYNDQSIYFSFSLGIALSNQAMSPEDLISQADQAMYKAKSLTHHWFIYHH</sequence>
<dbReference type="NCBIfam" id="TIGR00254">
    <property type="entry name" value="GGDEF"/>
    <property type="match status" value="1"/>
</dbReference>
<dbReference type="InterPro" id="IPR029787">
    <property type="entry name" value="Nucleotide_cyclase"/>
</dbReference>
<name>A0A2S2FB77_9GAMM</name>
<evidence type="ECO:0000256" key="1">
    <source>
        <dbReference type="ARBA" id="ARBA00001946"/>
    </source>
</evidence>
<gene>
    <name evidence="4" type="ORF">DJ533_05910</name>
</gene>
<organism evidence="4 5">
    <name type="scientific">Acinetobacter defluvii</name>
    <dbReference type="NCBI Taxonomy" id="1871111"/>
    <lineage>
        <taxon>Bacteria</taxon>
        <taxon>Pseudomonadati</taxon>
        <taxon>Pseudomonadota</taxon>
        <taxon>Gammaproteobacteria</taxon>
        <taxon>Moraxellales</taxon>
        <taxon>Moraxellaceae</taxon>
        <taxon>Acinetobacter</taxon>
    </lineage>
</organism>
<dbReference type="RefSeq" id="WP_065994365.1">
    <property type="nucleotide sequence ID" value="NZ_CP029397.2"/>
</dbReference>
<dbReference type="Proteomes" id="UP000245977">
    <property type="component" value="Chromosome"/>
</dbReference>
<dbReference type="STRING" id="1871111.GCA_001704615_00452"/>
<dbReference type="SMART" id="SM00267">
    <property type="entry name" value="GGDEF"/>
    <property type="match status" value="1"/>
</dbReference>
<feature type="domain" description="GGDEF" evidence="3">
    <location>
        <begin position="274"/>
        <end position="405"/>
    </location>
</feature>
<keyword evidence="2" id="KW-0812">Transmembrane</keyword>
<keyword evidence="2" id="KW-1133">Transmembrane helix</keyword>
<dbReference type="FunFam" id="3.30.70.270:FF:000001">
    <property type="entry name" value="Diguanylate cyclase domain protein"/>
    <property type="match status" value="1"/>
</dbReference>
<feature type="transmembrane region" description="Helical" evidence="2">
    <location>
        <begin position="20"/>
        <end position="42"/>
    </location>
</feature>
<dbReference type="InterPro" id="IPR000160">
    <property type="entry name" value="GGDEF_dom"/>
</dbReference>
<evidence type="ECO:0000313" key="5">
    <source>
        <dbReference type="Proteomes" id="UP000245977"/>
    </source>
</evidence>
<evidence type="ECO:0000256" key="2">
    <source>
        <dbReference type="SAM" id="Phobius"/>
    </source>
</evidence>
<accession>A0A2S2FB77</accession>
<dbReference type="InterPro" id="IPR052163">
    <property type="entry name" value="DGC-Regulatory_Protein"/>
</dbReference>
<keyword evidence="2" id="KW-0472">Membrane</keyword>
<dbReference type="PANTHER" id="PTHR46663:SF2">
    <property type="entry name" value="GGDEF DOMAIN-CONTAINING PROTEIN"/>
    <property type="match status" value="1"/>
</dbReference>
<dbReference type="EMBL" id="CP029397">
    <property type="protein sequence ID" value="AWL28148.1"/>
    <property type="molecule type" value="Genomic_DNA"/>
</dbReference>